<dbReference type="PROSITE" id="PS00138">
    <property type="entry name" value="SUBTILASE_SER"/>
    <property type="match status" value="1"/>
</dbReference>
<dbReference type="EMBL" id="NJHS01000019">
    <property type="protein sequence ID" value="PNJ99997.1"/>
    <property type="molecule type" value="Genomic_DNA"/>
</dbReference>
<dbReference type="Gene3D" id="3.40.50.200">
    <property type="entry name" value="Peptidase S8/S53 domain"/>
    <property type="match status" value="1"/>
</dbReference>
<dbReference type="InterPro" id="IPR051048">
    <property type="entry name" value="Peptidase_S8/S53_subtilisin"/>
</dbReference>
<comment type="similarity">
    <text evidence="1 5 6">Belongs to the peptidase S8 family.</text>
</comment>
<evidence type="ECO:0000313" key="9">
    <source>
        <dbReference type="Proteomes" id="UP000236284"/>
    </source>
</evidence>
<dbReference type="PROSITE" id="PS51892">
    <property type="entry name" value="SUBTILASE"/>
    <property type="match status" value="1"/>
</dbReference>
<dbReference type="SUPFAM" id="SSF52743">
    <property type="entry name" value="Subtilisin-like"/>
    <property type="match status" value="1"/>
</dbReference>
<name>A0ABX4WNP1_9CYAN</name>
<keyword evidence="2 5" id="KW-0645">Protease</keyword>
<reference evidence="8 9" key="1">
    <citation type="submission" date="2017-06" db="EMBL/GenBank/DDBJ databases">
        <title>Genome variation in co-occurring toxic Cylindrospermopsis raciborskii strains determines phenotypic plasticity.</title>
        <authorList>
            <person name="Willis A."/>
            <person name="Woodhouse J."/>
            <person name="Ongley S."/>
            <person name="Jex A."/>
            <person name="Burford M."/>
            <person name="Neilan B."/>
        </authorList>
    </citation>
    <scope>NUCLEOTIDE SEQUENCE [LARGE SCALE GENOMIC DNA]</scope>
    <source>
        <strain evidence="8 9">C07</strain>
    </source>
</reference>
<dbReference type="PANTHER" id="PTHR43399">
    <property type="entry name" value="SUBTILISIN-RELATED"/>
    <property type="match status" value="1"/>
</dbReference>
<dbReference type="InterPro" id="IPR036852">
    <property type="entry name" value="Peptidase_S8/S53_dom_sf"/>
</dbReference>
<evidence type="ECO:0000256" key="1">
    <source>
        <dbReference type="ARBA" id="ARBA00011073"/>
    </source>
</evidence>
<evidence type="ECO:0000259" key="7">
    <source>
        <dbReference type="Pfam" id="PF00082"/>
    </source>
</evidence>
<dbReference type="InterPro" id="IPR022398">
    <property type="entry name" value="Peptidase_S8_His-AS"/>
</dbReference>
<dbReference type="Proteomes" id="UP000236284">
    <property type="component" value="Unassembled WGS sequence"/>
</dbReference>
<dbReference type="PRINTS" id="PR00723">
    <property type="entry name" value="SUBTILISIN"/>
</dbReference>
<dbReference type="PANTHER" id="PTHR43399:SF4">
    <property type="entry name" value="CELL WALL-ASSOCIATED PROTEASE"/>
    <property type="match status" value="1"/>
</dbReference>
<dbReference type="PROSITE" id="PS00137">
    <property type="entry name" value="SUBTILASE_HIS"/>
    <property type="match status" value="1"/>
</dbReference>
<dbReference type="Pfam" id="PF00082">
    <property type="entry name" value="Peptidase_S8"/>
    <property type="match status" value="1"/>
</dbReference>
<evidence type="ECO:0000313" key="8">
    <source>
        <dbReference type="EMBL" id="PNJ99997.1"/>
    </source>
</evidence>
<comment type="caution">
    <text evidence="8">The sequence shown here is derived from an EMBL/GenBank/DDBJ whole genome shotgun (WGS) entry which is preliminary data.</text>
</comment>
<feature type="active site" description="Charge relay system" evidence="5">
    <location>
        <position position="332"/>
    </location>
</feature>
<feature type="active site" description="Charge relay system" evidence="5">
    <location>
        <position position="174"/>
    </location>
</feature>
<evidence type="ECO:0000256" key="3">
    <source>
        <dbReference type="ARBA" id="ARBA00022801"/>
    </source>
</evidence>
<sequence>MRLDVTATSFSDSQLNIQDEKLVIPQLQTPLENSVISAGHSYLVLEEESQQSVTTNNYNTNNGYGLINAGNAVSMAVGQSPYPKAPQIGGNNWGADMINAPTAWQNGYTGQGIIVAVLDTGVDYNHQDLNDNIWFNPKEIAGNGIDDDGNGYIDDIRGWNFQSNNNNVLDDNGHGTHVSGTIAGENNAIGVTGIAYNSRIMPVKVLDEKGSGSYTSIIQGIRYATDNGARIINMSLGGGSGSDGLKSALEYAASKNVIVVMAAGNEGNSIPSYPARYAYNSGLAVGAVDINNKTTNFSNRSGSQEIKYVTAPGEDIYSTVPNNKYANYTGTSMATPHVAGAIALMLSANPNLTESQVREIIVSTAENSTKPPQPNQPLPPSPFPFPINLFPFDLGNQFPTDIGSQFPSQFPTDIGNQFPIGFLQTSSLESDLLGWVDEQDPTPWI</sequence>
<feature type="domain" description="Peptidase S8/S53" evidence="7">
    <location>
        <begin position="110"/>
        <end position="370"/>
    </location>
</feature>
<gene>
    <name evidence="8" type="ORF">CEP15_05180</name>
</gene>
<dbReference type="InterPro" id="IPR023828">
    <property type="entry name" value="Peptidase_S8_Ser-AS"/>
</dbReference>
<dbReference type="RefSeq" id="WP_006278758.1">
    <property type="nucleotide sequence ID" value="NZ_NJHS01000019.1"/>
</dbReference>
<dbReference type="InterPro" id="IPR015500">
    <property type="entry name" value="Peptidase_S8_subtilisin-rel"/>
</dbReference>
<keyword evidence="4 5" id="KW-0720">Serine protease</keyword>
<evidence type="ECO:0000256" key="4">
    <source>
        <dbReference type="ARBA" id="ARBA00022825"/>
    </source>
</evidence>
<protein>
    <submittedName>
        <fullName evidence="8">Peptidase S8</fullName>
    </submittedName>
</protein>
<keyword evidence="3 5" id="KW-0378">Hydrolase</keyword>
<dbReference type="InterPro" id="IPR034204">
    <property type="entry name" value="PfSUB1-like_cat_dom"/>
</dbReference>
<dbReference type="InterPro" id="IPR000209">
    <property type="entry name" value="Peptidase_S8/S53_dom"/>
</dbReference>
<proteinExistence type="inferred from homology"/>
<dbReference type="PROSITE" id="PS00136">
    <property type="entry name" value="SUBTILASE_ASP"/>
    <property type="match status" value="1"/>
</dbReference>
<dbReference type="CDD" id="cd07473">
    <property type="entry name" value="Peptidases_S8_Subtilisin_like"/>
    <property type="match status" value="1"/>
</dbReference>
<organism evidence="8 9">
    <name type="scientific">Cylindrospermopsis raciborskii C07</name>
    <dbReference type="NCBI Taxonomy" id="2014886"/>
    <lineage>
        <taxon>Bacteria</taxon>
        <taxon>Bacillati</taxon>
        <taxon>Cyanobacteriota</taxon>
        <taxon>Cyanophyceae</taxon>
        <taxon>Nostocales</taxon>
        <taxon>Aphanizomenonaceae</taxon>
        <taxon>Cylindrospermopsis</taxon>
    </lineage>
</organism>
<keyword evidence="9" id="KW-1185">Reference proteome</keyword>
<evidence type="ECO:0000256" key="5">
    <source>
        <dbReference type="PROSITE-ProRule" id="PRU01240"/>
    </source>
</evidence>
<accession>A0ABX4WNP1</accession>
<feature type="active site" description="Charge relay system" evidence="5">
    <location>
        <position position="119"/>
    </location>
</feature>
<dbReference type="InterPro" id="IPR023827">
    <property type="entry name" value="Peptidase_S8_Asp-AS"/>
</dbReference>
<evidence type="ECO:0000256" key="6">
    <source>
        <dbReference type="RuleBase" id="RU003355"/>
    </source>
</evidence>
<evidence type="ECO:0000256" key="2">
    <source>
        <dbReference type="ARBA" id="ARBA00022670"/>
    </source>
</evidence>